<name>A0A3E0X1W0_9GAMM</name>
<comment type="subcellular location">
    <subcellularLocation>
        <location evidence="11">Cell outer membrane</location>
        <topology evidence="11">Lipid-anchor</topology>
    </subcellularLocation>
    <subcellularLocation>
        <location evidence="11">Bacterial flagellum basal body</location>
    </subcellularLocation>
    <subcellularLocation>
        <location evidence="2">Membrane</location>
        <topology evidence="2">Lipid-anchor</topology>
    </subcellularLocation>
</comment>
<keyword evidence="13" id="KW-0282">Flagellum</keyword>
<evidence type="ECO:0000256" key="5">
    <source>
        <dbReference type="ARBA" id="ARBA00022729"/>
    </source>
</evidence>
<dbReference type="EMBL" id="NFZW01000004">
    <property type="protein sequence ID" value="RFA38312.1"/>
    <property type="molecule type" value="Genomic_DNA"/>
</dbReference>
<keyword evidence="5 11" id="KW-0732">Signal</keyword>
<dbReference type="PANTHER" id="PTHR34933:SF1">
    <property type="entry name" value="FLAGELLAR L-RING PROTEIN"/>
    <property type="match status" value="1"/>
</dbReference>
<organism evidence="13 14">
    <name type="scientific">Alkalilimnicola ehrlichii</name>
    <dbReference type="NCBI Taxonomy" id="351052"/>
    <lineage>
        <taxon>Bacteria</taxon>
        <taxon>Pseudomonadati</taxon>
        <taxon>Pseudomonadota</taxon>
        <taxon>Gammaproteobacteria</taxon>
        <taxon>Chromatiales</taxon>
        <taxon>Ectothiorhodospiraceae</taxon>
        <taxon>Alkalilimnicola</taxon>
    </lineage>
</organism>
<keyword evidence="8 11" id="KW-0975">Bacterial flagellum</keyword>
<feature type="region of interest" description="Disordered" evidence="12">
    <location>
        <begin position="24"/>
        <end position="44"/>
    </location>
</feature>
<evidence type="ECO:0000256" key="12">
    <source>
        <dbReference type="SAM" id="MobiDB-lite"/>
    </source>
</evidence>
<dbReference type="NCBIfam" id="NF001304">
    <property type="entry name" value="PRK00249.1-4"/>
    <property type="match status" value="1"/>
</dbReference>
<evidence type="ECO:0000256" key="8">
    <source>
        <dbReference type="ARBA" id="ARBA00023143"/>
    </source>
</evidence>
<evidence type="ECO:0000256" key="10">
    <source>
        <dbReference type="ARBA" id="ARBA00023288"/>
    </source>
</evidence>
<dbReference type="PRINTS" id="PR01008">
    <property type="entry name" value="FLGLRINGFLGH"/>
</dbReference>
<evidence type="ECO:0000256" key="3">
    <source>
        <dbReference type="ARBA" id="ARBA00006929"/>
    </source>
</evidence>
<keyword evidence="14" id="KW-1185">Reference proteome</keyword>
<keyword evidence="10 11" id="KW-0449">Lipoprotein</keyword>
<dbReference type="Pfam" id="PF02107">
    <property type="entry name" value="FlgH"/>
    <property type="match status" value="1"/>
</dbReference>
<dbReference type="OrthoDB" id="9789463at2"/>
<protein>
    <recommendedName>
        <fullName evidence="11">Flagellar L-ring protein</fullName>
    </recommendedName>
    <alternativeName>
        <fullName evidence="11">Basal body L-ring protein</fullName>
    </alternativeName>
</protein>
<dbReference type="GO" id="GO:0003774">
    <property type="term" value="F:cytoskeletal motor activity"/>
    <property type="evidence" value="ECO:0007669"/>
    <property type="project" value="InterPro"/>
</dbReference>
<keyword evidence="9 11" id="KW-0998">Cell outer membrane</keyword>
<reference evidence="14" key="1">
    <citation type="submission" date="2017-05" db="EMBL/GenBank/DDBJ databases">
        <authorList>
            <person name="Sharma S."/>
            <person name="Sidhu C."/>
            <person name="Pinnaka A.K."/>
        </authorList>
    </citation>
    <scope>NUCLEOTIDE SEQUENCE [LARGE SCALE GENOMIC DNA]</scope>
    <source>
        <strain evidence="14">AK93</strain>
    </source>
</reference>
<dbReference type="InterPro" id="IPR000527">
    <property type="entry name" value="Flag_Lring"/>
</dbReference>
<comment type="function">
    <text evidence="1 11">Assembles around the rod to form the L-ring and probably protects the motor/basal body from shearing forces during rotation.</text>
</comment>
<dbReference type="RefSeq" id="WP_116301170.1">
    <property type="nucleotide sequence ID" value="NZ_NFZV01000003.1"/>
</dbReference>
<dbReference type="HAMAP" id="MF_00415">
    <property type="entry name" value="FlgH"/>
    <property type="match status" value="1"/>
</dbReference>
<dbReference type="Proteomes" id="UP000256763">
    <property type="component" value="Unassembled WGS sequence"/>
</dbReference>
<keyword evidence="13" id="KW-0966">Cell projection</keyword>
<evidence type="ECO:0000256" key="9">
    <source>
        <dbReference type="ARBA" id="ARBA00023237"/>
    </source>
</evidence>
<dbReference type="GO" id="GO:0009279">
    <property type="term" value="C:cell outer membrane"/>
    <property type="evidence" value="ECO:0007669"/>
    <property type="project" value="UniProtKB-SubCell"/>
</dbReference>
<accession>A0A3E0X1W0</accession>
<keyword evidence="7" id="KW-0564">Palmitate</keyword>
<gene>
    <name evidence="11" type="primary">flgH</name>
    <name evidence="13" type="ORF">CAL65_05670</name>
</gene>
<dbReference type="PROSITE" id="PS51257">
    <property type="entry name" value="PROKAR_LIPOPROTEIN"/>
    <property type="match status" value="1"/>
</dbReference>
<keyword evidence="6 11" id="KW-0472">Membrane</keyword>
<keyword evidence="13" id="KW-0969">Cilium</keyword>
<evidence type="ECO:0000313" key="14">
    <source>
        <dbReference type="Proteomes" id="UP000256763"/>
    </source>
</evidence>
<evidence type="ECO:0000256" key="2">
    <source>
        <dbReference type="ARBA" id="ARBA00004635"/>
    </source>
</evidence>
<evidence type="ECO:0000256" key="7">
    <source>
        <dbReference type="ARBA" id="ARBA00023139"/>
    </source>
</evidence>
<dbReference type="PANTHER" id="PTHR34933">
    <property type="entry name" value="FLAGELLAR L-RING PROTEIN"/>
    <property type="match status" value="1"/>
</dbReference>
<evidence type="ECO:0000256" key="11">
    <source>
        <dbReference type="HAMAP-Rule" id="MF_00415"/>
    </source>
</evidence>
<comment type="subunit">
    <text evidence="4 11">The basal body constitutes a major portion of the flagellar organelle and consists of four rings (L,P,S, and M) mounted on a central rod.</text>
</comment>
<dbReference type="GO" id="GO:0071973">
    <property type="term" value="P:bacterial-type flagellum-dependent cell motility"/>
    <property type="evidence" value="ECO:0007669"/>
    <property type="project" value="InterPro"/>
</dbReference>
<evidence type="ECO:0000313" key="13">
    <source>
        <dbReference type="EMBL" id="RFA38312.1"/>
    </source>
</evidence>
<comment type="similarity">
    <text evidence="3 11">Belongs to the FlgH family.</text>
</comment>
<dbReference type="GO" id="GO:0009427">
    <property type="term" value="C:bacterial-type flagellum basal body, distal rod, L ring"/>
    <property type="evidence" value="ECO:0007669"/>
    <property type="project" value="InterPro"/>
</dbReference>
<proteinExistence type="inferred from homology"/>
<sequence length="220" mass="23838">MRHTYLVVILGVVLAGCQSIPRLDPTEEVSYSPPELDYTPPPTSSGGVFRAGYGGLLTQDRRALRVGDVLTVVLDESTQSSKSAGTSIGRSSDVGVGVPRVFGRDYSRAETSFSADRSFDGNASSKQANALRGSIAVTVHEVLPNGVLVVKGEKWLRLNQGDEFIRLSGLVRLEDVNRYNQVLSQNIANAQISYAGRGALSDSNRPGWLTRLFNHPIFPF</sequence>
<dbReference type="AlphaFoldDB" id="A0A3E0X1W0"/>
<evidence type="ECO:0000256" key="6">
    <source>
        <dbReference type="ARBA" id="ARBA00023136"/>
    </source>
</evidence>
<comment type="caution">
    <text evidence="13">The sequence shown here is derived from an EMBL/GenBank/DDBJ whole genome shotgun (WGS) entry which is preliminary data.</text>
</comment>
<evidence type="ECO:0000256" key="4">
    <source>
        <dbReference type="ARBA" id="ARBA00011439"/>
    </source>
</evidence>
<evidence type="ECO:0000256" key="1">
    <source>
        <dbReference type="ARBA" id="ARBA00002591"/>
    </source>
</evidence>